<name>A0ABR1HCY7_9HYPO</name>
<keyword evidence="1" id="KW-0560">Oxidoreductase</keyword>
<reference evidence="2 3" key="1">
    <citation type="journal article" date="2025" name="Microbiol. Resour. Announc.">
        <title>Draft genome sequences for Neonectria magnoliae and Neonectria punicea, canker pathogens of Liriodendron tulipifera and Acer saccharum in West Virginia.</title>
        <authorList>
            <person name="Petronek H.M."/>
            <person name="Kasson M.T."/>
            <person name="Metheny A.M."/>
            <person name="Stauder C.M."/>
            <person name="Lovett B."/>
            <person name="Lynch S.C."/>
            <person name="Garnas J.R."/>
            <person name="Kasson L.R."/>
            <person name="Stajich J.E."/>
        </authorList>
    </citation>
    <scope>NUCLEOTIDE SEQUENCE [LARGE SCALE GENOMIC DNA]</scope>
    <source>
        <strain evidence="2 3">NRRL 64653</strain>
    </source>
</reference>
<organism evidence="2 3">
    <name type="scientific">Neonectria punicea</name>
    <dbReference type="NCBI Taxonomy" id="979145"/>
    <lineage>
        <taxon>Eukaryota</taxon>
        <taxon>Fungi</taxon>
        <taxon>Dikarya</taxon>
        <taxon>Ascomycota</taxon>
        <taxon>Pezizomycotina</taxon>
        <taxon>Sordariomycetes</taxon>
        <taxon>Hypocreomycetidae</taxon>
        <taxon>Hypocreales</taxon>
        <taxon>Nectriaceae</taxon>
        <taxon>Neonectria</taxon>
    </lineage>
</organism>
<evidence type="ECO:0000256" key="1">
    <source>
        <dbReference type="ARBA" id="ARBA00023002"/>
    </source>
</evidence>
<accession>A0ABR1HCY7</accession>
<protein>
    <recommendedName>
        <fullName evidence="4">Oxidoreductase AflY</fullName>
    </recommendedName>
</protein>
<proteinExistence type="predicted"/>
<dbReference type="Pfam" id="PF14027">
    <property type="entry name" value="Questin_oxidase"/>
    <property type="match status" value="1"/>
</dbReference>
<evidence type="ECO:0000313" key="3">
    <source>
        <dbReference type="Proteomes" id="UP001498476"/>
    </source>
</evidence>
<gene>
    <name evidence="2" type="ORF">QQX98_003536</name>
</gene>
<evidence type="ECO:0008006" key="4">
    <source>
        <dbReference type="Google" id="ProtNLM"/>
    </source>
</evidence>
<dbReference type="Proteomes" id="UP001498476">
    <property type="component" value="Unassembled WGS sequence"/>
</dbReference>
<evidence type="ECO:0000313" key="2">
    <source>
        <dbReference type="EMBL" id="KAK7419034.1"/>
    </source>
</evidence>
<dbReference type="PANTHER" id="PTHR35870">
    <property type="entry name" value="PROTEIN, PUTATIVE (AFU_ORTHOLOGUE AFUA_5G03330)-RELATED"/>
    <property type="match status" value="1"/>
</dbReference>
<dbReference type="EMBL" id="JAZAVJ010000041">
    <property type="protein sequence ID" value="KAK7419034.1"/>
    <property type="molecule type" value="Genomic_DNA"/>
</dbReference>
<dbReference type="PANTHER" id="PTHR35870:SF6">
    <property type="entry name" value="MGS207 PROTEIN"/>
    <property type="match status" value="1"/>
</dbReference>
<comment type="caution">
    <text evidence="2">The sequence shown here is derived from an EMBL/GenBank/DDBJ whole genome shotgun (WGS) entry which is preliminary data.</text>
</comment>
<dbReference type="InterPro" id="IPR025337">
    <property type="entry name" value="Questin_oxidase-like"/>
</dbReference>
<sequence length="416" mass="46304">MTSWADTSSNTLDRAPVYRLIVQKNDSAKTLDKLLRHNHAAHTVLRNPRLLFHNHIPHVLGSSYLLGASSTKLEDIYAAVAPSLAAVDGGVLRNAITRENWRGYLGQKKYTAAHVDYFDSEVEKNGGNWNKVVENHLYSGPELLLNGLSGGLGHPFIHLAYGYEFDSKKVITEALSLGCTEYDQTHKYLDSSPPDNSTYKTTSLAETLEKLHNDNRFDDYSQDLGFANIFTLLSQCELEVLGHWNALVVEDATTQLTDWLQTAVALAVSAVNAEGGLDFYLAHVLTVGHALRILLPLMPEQHRIPVMKQYGLLTILIYLAQLRPSFGVDAIKSLRVDHASWDAIYRSTLESKWSNDEHWAKVVRALKAVEELRGYEDGFYQQAAVKFMADFDGWTGFGLGAVPFIDGRVTEALLAA</sequence>
<keyword evidence="3" id="KW-1185">Reference proteome</keyword>